<name>A0A1E5G5R3_9FIRM</name>
<dbReference type="AlphaFoldDB" id="A0A1E5G5R3"/>
<evidence type="ECO:0000313" key="2">
    <source>
        <dbReference type="Proteomes" id="UP000094296"/>
    </source>
</evidence>
<dbReference type="NCBIfam" id="TIGR02874">
    <property type="entry name" value="spore_ytfJ"/>
    <property type="match status" value="1"/>
</dbReference>
<comment type="caution">
    <text evidence="1">The sequence shown here is derived from an EMBL/GenBank/DDBJ whole genome shotgun (WGS) entry which is preliminary data.</text>
</comment>
<dbReference type="OrthoDB" id="9796262at2"/>
<dbReference type="STRING" id="766136.BHF68_02150"/>
<sequence>MSEHPIKSLMSTAMENIKGMIDVNAIVGDAVKAPDGSLIIPISKVGFGFAAGGTEFDIGETDKIGSYPFGGGSGGGVSISPVAFLVIRNGDIRLLSLDNNTHLLNRIIDLTPEVVEKIQKAINKDSNSTNQDHV</sequence>
<dbReference type="PIRSF" id="PIRSF021377">
    <property type="entry name" value="YtfJ"/>
    <property type="match status" value="1"/>
</dbReference>
<reference evidence="1 2" key="1">
    <citation type="submission" date="2016-09" db="EMBL/GenBank/DDBJ databases">
        <title>Draft genome sequence for the type strain of Desulfuribacillus alkaliarsenatis AHT28, an obligately anaerobic, sulfidogenic bacterium isolated from Russian soda lake sediments.</title>
        <authorList>
            <person name="Abin C.A."/>
            <person name="Hollibaugh J.T."/>
        </authorList>
    </citation>
    <scope>NUCLEOTIDE SEQUENCE [LARGE SCALE GENOMIC DNA]</scope>
    <source>
        <strain evidence="1 2">AHT28</strain>
    </source>
</reference>
<accession>A0A1E5G5R3</accession>
<dbReference type="PANTHER" id="PTHR39162:SF1">
    <property type="entry name" value="SPORULATION PROTEIN YTFJ"/>
    <property type="match status" value="1"/>
</dbReference>
<dbReference type="InterPro" id="IPR014229">
    <property type="entry name" value="Spore_YtfJ"/>
</dbReference>
<proteinExistence type="predicted"/>
<evidence type="ECO:0000313" key="1">
    <source>
        <dbReference type="EMBL" id="OEF98498.1"/>
    </source>
</evidence>
<dbReference type="Pfam" id="PF09579">
    <property type="entry name" value="Spore_YtfJ"/>
    <property type="match status" value="1"/>
</dbReference>
<protein>
    <submittedName>
        <fullName evidence="1">Sporulation protein YtfJ</fullName>
    </submittedName>
</protein>
<organism evidence="1 2">
    <name type="scientific">Desulfuribacillus alkaliarsenatis</name>
    <dbReference type="NCBI Taxonomy" id="766136"/>
    <lineage>
        <taxon>Bacteria</taxon>
        <taxon>Bacillati</taxon>
        <taxon>Bacillota</taxon>
        <taxon>Desulfuribacillia</taxon>
        <taxon>Desulfuribacillales</taxon>
        <taxon>Desulfuribacillaceae</taxon>
        <taxon>Desulfuribacillus</taxon>
    </lineage>
</organism>
<dbReference type="EMBL" id="MIJE01000001">
    <property type="protein sequence ID" value="OEF98498.1"/>
    <property type="molecule type" value="Genomic_DNA"/>
</dbReference>
<dbReference type="Proteomes" id="UP000094296">
    <property type="component" value="Unassembled WGS sequence"/>
</dbReference>
<dbReference type="PANTHER" id="PTHR39162">
    <property type="entry name" value="GLL3345 PROTEIN"/>
    <property type="match status" value="1"/>
</dbReference>
<dbReference type="RefSeq" id="WP_069641990.1">
    <property type="nucleotide sequence ID" value="NZ_MIJE01000001.1"/>
</dbReference>
<keyword evidence="2" id="KW-1185">Reference proteome</keyword>
<gene>
    <name evidence="1" type="ORF">BHF68_02150</name>
</gene>